<feature type="domain" description="Glycosyl hydrolase-like 10" evidence="2">
    <location>
        <begin position="204"/>
        <end position="483"/>
    </location>
</feature>
<dbReference type="RefSeq" id="WP_229639295.1">
    <property type="nucleotide sequence ID" value="NZ_JADWDC010000007.1"/>
</dbReference>
<dbReference type="InterPro" id="IPR003790">
    <property type="entry name" value="GHL10"/>
</dbReference>
<comment type="caution">
    <text evidence="3">The sequence shown here is derived from an EMBL/GenBank/DDBJ whole genome shotgun (WGS) entry which is preliminary data.</text>
</comment>
<evidence type="ECO:0000259" key="2">
    <source>
        <dbReference type="Pfam" id="PF02638"/>
    </source>
</evidence>
<keyword evidence="1" id="KW-0732">Signal</keyword>
<evidence type="ECO:0000313" key="4">
    <source>
        <dbReference type="Proteomes" id="UP000729733"/>
    </source>
</evidence>
<proteinExistence type="predicted"/>
<dbReference type="PANTHER" id="PTHR43405">
    <property type="entry name" value="GLYCOSYL HYDROLASE DIGH"/>
    <property type="match status" value="1"/>
</dbReference>
<sequence>MSIKTKLINNQIIKLIIPFLPITLFSLPVLAKEPVSNNNKTLEAISSQPQKSNTIPHHLQTQINFNEVRGNLPQNGDRKFPWESVISPGEKRLMTQELEGLIGRFETTLLTAEAHHSNINISTVEIIQEILGRSTITRKENNKQIAKSQYGDAHLALHRARQGLKRFHSLIDQRYYAMATAEWSAAKQALWDNYPMDRPVAQSEVRAMWLDRGTIVKAKSKADLVPIFDSMATAGINTIFFETVNSGYTIYPSQVAPQQNPLVKGWDPLQAAIELARDRGIELHAWVWTFAAVNQRHNIILNLPRNYPGPILAKHPDWAITDQEGSRFHYSSGKIFLDPANPEVQNYLSSLLTEIATNYQVDGIHLDYIRYPFQSPTGNMTYGYGIAARDQFRKQTGFDPINLYPEHYLWSEWTKFRIEQIDNFVALAADNLHQLRPDLTLSTAVFPMPKRERLSKIQQHWETWVKQEWIDMLVPMTYAKNADTLYDLANPLLNEFDSGKALLLPGIRLLDIPDITALDQVQLLRGMSTEGYALFAAENLTPNLTNMFNTTQGGITAESKQPLPHREPFQVSLVRYQSLQKEWNFFLTNNRQKLTDAALEEWGIKADRLAQDLQKLADKPSHKNFFSTQITLNSLRRQFPHWMKETKSVDVYQATVWQNRLDTLDRLLSYGEKKVLNSDKKTVVR</sequence>
<reference evidence="3" key="1">
    <citation type="journal article" date="2021" name="Antonie Van Leeuwenhoek">
        <title>Draft genome and description of Waterburya agarophytonicola gen. nov. sp. nov. (Pleurocapsales, Cyanobacteria): a seaweed symbiont.</title>
        <authorList>
            <person name="Bonthond G."/>
            <person name="Shalygin S."/>
            <person name="Bayer T."/>
            <person name="Weinberger F."/>
        </authorList>
    </citation>
    <scope>NUCLEOTIDE SEQUENCE</scope>
    <source>
        <strain evidence="3">KI4</strain>
    </source>
</reference>
<dbReference type="InterPro" id="IPR052177">
    <property type="entry name" value="Divisome_Glycosyl_Hydrolase"/>
</dbReference>
<dbReference type="Pfam" id="PF02638">
    <property type="entry name" value="GHL10"/>
    <property type="match status" value="1"/>
</dbReference>
<gene>
    <name evidence="3" type="ORF">I4641_04600</name>
</gene>
<keyword evidence="4" id="KW-1185">Reference proteome</keyword>
<dbReference type="InterPro" id="IPR017853">
    <property type="entry name" value="GH"/>
</dbReference>
<dbReference type="SUPFAM" id="SSF51445">
    <property type="entry name" value="(Trans)glycosidases"/>
    <property type="match status" value="1"/>
</dbReference>
<evidence type="ECO:0000256" key="1">
    <source>
        <dbReference type="ARBA" id="ARBA00022729"/>
    </source>
</evidence>
<dbReference type="EMBL" id="JADWDC010000007">
    <property type="protein sequence ID" value="MCC0176255.1"/>
    <property type="molecule type" value="Genomic_DNA"/>
</dbReference>
<name>A0A964BR23_9CYAN</name>
<protein>
    <submittedName>
        <fullName evidence="3">Family 10 glycosylhydrolase</fullName>
    </submittedName>
</protein>
<evidence type="ECO:0000313" key="3">
    <source>
        <dbReference type="EMBL" id="MCC0176255.1"/>
    </source>
</evidence>
<dbReference type="Gene3D" id="3.20.20.80">
    <property type="entry name" value="Glycosidases"/>
    <property type="match status" value="1"/>
</dbReference>
<organism evidence="3 4">
    <name type="scientific">Waterburya agarophytonicola KI4</name>
    <dbReference type="NCBI Taxonomy" id="2874699"/>
    <lineage>
        <taxon>Bacteria</taxon>
        <taxon>Bacillati</taxon>
        <taxon>Cyanobacteriota</taxon>
        <taxon>Cyanophyceae</taxon>
        <taxon>Pleurocapsales</taxon>
        <taxon>Hyellaceae</taxon>
        <taxon>Waterburya</taxon>
        <taxon>Waterburya agarophytonicola</taxon>
    </lineage>
</organism>
<dbReference type="PANTHER" id="PTHR43405:SF1">
    <property type="entry name" value="GLYCOSYL HYDROLASE DIGH"/>
    <property type="match status" value="1"/>
</dbReference>
<dbReference type="Proteomes" id="UP000729733">
    <property type="component" value="Unassembled WGS sequence"/>
</dbReference>
<accession>A0A964BR23</accession>
<dbReference type="AlphaFoldDB" id="A0A964BR23"/>